<dbReference type="EMBL" id="FBTB01000004">
    <property type="protein sequence ID" value="CUW04434.1"/>
    <property type="molecule type" value="Genomic_DNA"/>
</dbReference>
<evidence type="ECO:0000313" key="2">
    <source>
        <dbReference type="Proteomes" id="UP000199047"/>
    </source>
</evidence>
<comment type="caution">
    <text evidence="1">The sequence shown here is derived from an EMBL/GenBank/DDBJ whole genome shotgun (WGS) entry which is preliminary data.</text>
</comment>
<name>A0ABM9UZ39_9LACO</name>
<dbReference type="Proteomes" id="UP000199047">
    <property type="component" value="Unassembled WGS sequence"/>
</dbReference>
<evidence type="ECO:0000313" key="1">
    <source>
        <dbReference type="EMBL" id="CUW04434.1"/>
    </source>
</evidence>
<organism evidence="1 2">
    <name type="scientific">Leuconostoc inhae</name>
    <dbReference type="NCBI Taxonomy" id="178001"/>
    <lineage>
        <taxon>Bacteria</taxon>
        <taxon>Bacillati</taxon>
        <taxon>Bacillota</taxon>
        <taxon>Bacilli</taxon>
        <taxon>Lactobacillales</taxon>
        <taxon>Lactobacillaceae</taxon>
        <taxon>Leuconostoc</taxon>
    </lineage>
</organism>
<sequence length="43" mass="5132">MFLFFSKNAQSKKHPETVPRYWQFQGVLSYFTDLAVVKNLVHE</sequence>
<gene>
    <name evidence="1" type="ORF">KSL4_1946</name>
</gene>
<proteinExistence type="predicted"/>
<accession>A0ABM9UZ39</accession>
<reference evidence="1 2" key="1">
    <citation type="submission" date="2015-12" db="EMBL/GenBank/DDBJ databases">
        <authorList>
            <person name="Andreevskaya M."/>
        </authorList>
    </citation>
    <scope>NUCLEOTIDE SEQUENCE [LARGE SCALE GENOMIC DNA]</scope>
    <source>
        <strain evidence="1 2">KSL4-2</strain>
    </source>
</reference>
<protein>
    <submittedName>
        <fullName evidence="1">Uncharacterized protein</fullName>
    </submittedName>
</protein>
<keyword evidence="2" id="KW-1185">Reference proteome</keyword>